<name>A0A101XRD6_9BACL</name>
<accession>A0A101XRD6</accession>
<sequence length="74" mass="8136">MASHDDLGALNCHRTSDAISGNLKTFTFHCRNVVIRLTCNEPSKEAVENFQAALHVILHRMTVEGAQTGGTQDR</sequence>
<dbReference type="Proteomes" id="UP000053557">
    <property type="component" value="Unassembled WGS sequence"/>
</dbReference>
<dbReference type="AlphaFoldDB" id="A0A101XRD6"/>
<proteinExistence type="predicted"/>
<evidence type="ECO:0000313" key="2">
    <source>
        <dbReference type="Proteomes" id="UP000053557"/>
    </source>
</evidence>
<gene>
    <name evidence="1" type="ORF">ATW55_14375</name>
</gene>
<reference evidence="1 2" key="1">
    <citation type="submission" date="2015-12" db="EMBL/GenBank/DDBJ databases">
        <title>Draft genome sequence of Acidibacillus ferrooxidans ITV001, isolated from a chalcopyrite acid mine drainage site in Brazil.</title>
        <authorList>
            <person name="Dall'Agnol H."/>
            <person name="Nancucheo I."/>
            <person name="Johnson B."/>
            <person name="Oliveira R."/>
            <person name="Leite L."/>
            <person name="Pylro V."/>
            <person name="Nunes G.L."/>
            <person name="Tzotzos G."/>
            <person name="Fernandes G.R."/>
            <person name="Dutra J."/>
            <person name="Orellana S.C."/>
            <person name="Oliveira G."/>
        </authorList>
    </citation>
    <scope>NUCLEOTIDE SEQUENCE [LARGE SCALE GENOMIC DNA]</scope>
    <source>
        <strain evidence="2">ITV01</strain>
    </source>
</reference>
<protein>
    <submittedName>
        <fullName evidence="1">Uncharacterized protein</fullName>
    </submittedName>
</protein>
<organism evidence="1 2">
    <name type="scientific">Ferroacidibacillus organovorans</name>
    <dbReference type="NCBI Taxonomy" id="1765683"/>
    <lineage>
        <taxon>Bacteria</taxon>
        <taxon>Bacillati</taxon>
        <taxon>Bacillota</taxon>
        <taxon>Bacilli</taxon>
        <taxon>Bacillales</taxon>
        <taxon>Alicyclobacillaceae</taxon>
        <taxon>Ferroacidibacillus</taxon>
    </lineage>
</organism>
<evidence type="ECO:0000313" key="1">
    <source>
        <dbReference type="EMBL" id="KUO96115.1"/>
    </source>
</evidence>
<comment type="caution">
    <text evidence="1">The sequence shown here is derived from an EMBL/GenBank/DDBJ whole genome shotgun (WGS) entry which is preliminary data.</text>
</comment>
<keyword evidence="2" id="KW-1185">Reference proteome</keyword>
<dbReference type="EMBL" id="LPVJ01000027">
    <property type="protein sequence ID" value="KUO96115.1"/>
    <property type="molecule type" value="Genomic_DNA"/>
</dbReference>